<feature type="domain" description="Ig-like" evidence="1">
    <location>
        <begin position="83"/>
        <end position="196"/>
    </location>
</feature>
<organism evidence="2 3">
    <name type="scientific">Winkia neuii BV029A5</name>
    <dbReference type="NCBI Taxonomy" id="888439"/>
    <lineage>
        <taxon>Bacteria</taxon>
        <taxon>Bacillati</taxon>
        <taxon>Actinomycetota</taxon>
        <taxon>Actinomycetes</taxon>
        <taxon>Actinomycetales</taxon>
        <taxon>Actinomycetaceae</taxon>
        <taxon>Winkia</taxon>
    </lineage>
</organism>
<dbReference type="EMBL" id="AGWP01000002">
    <property type="protein sequence ID" value="EJZ88019.1"/>
    <property type="molecule type" value="Genomic_DNA"/>
</dbReference>
<sequence>MLTDLKRPVPNWVSINGDTGQIRVSPPLNTAGQHLSIPVLVTYPDGSTDELAANLTVTARVARSGDLKLSISEKQISSIVGMPLYAPVQIEASLIASNKQIRLEMACKKSDATSVWLGGIGGIEMTPSVKWKIANLDQEMARRASGERIFRLIYSEDGIKAKTQASLTGRFIQAGKYKCAVYATSAPEAPRQMKLDETGQLQG</sequence>
<gene>
    <name evidence="2" type="ORF">HMPREF9240_00278</name>
</gene>
<dbReference type="Proteomes" id="UP000006075">
    <property type="component" value="Unassembled WGS sequence"/>
</dbReference>
<dbReference type="HOGENOM" id="CLU_1346551_0_0_11"/>
<dbReference type="InterPro" id="IPR044055">
    <property type="entry name" value="RibLong"/>
</dbReference>
<evidence type="ECO:0000313" key="2">
    <source>
        <dbReference type="EMBL" id="EJZ88019.1"/>
    </source>
</evidence>
<accession>K0Z781</accession>
<keyword evidence="3" id="KW-1185">Reference proteome</keyword>
<dbReference type="eggNOG" id="ENOG5031J1U">
    <property type="taxonomic scope" value="Bacteria"/>
</dbReference>
<protein>
    <recommendedName>
        <fullName evidence="1">Ig-like domain-containing protein</fullName>
    </recommendedName>
</protein>
<evidence type="ECO:0000259" key="1">
    <source>
        <dbReference type="PROSITE" id="PS50835"/>
    </source>
</evidence>
<evidence type="ECO:0000313" key="3">
    <source>
        <dbReference type="Proteomes" id="UP000006075"/>
    </source>
</evidence>
<proteinExistence type="predicted"/>
<dbReference type="PATRIC" id="fig|888439.3.peg.281"/>
<dbReference type="InterPro" id="IPR007110">
    <property type="entry name" value="Ig-like_dom"/>
</dbReference>
<dbReference type="AlphaFoldDB" id="K0Z781"/>
<dbReference type="NCBIfam" id="NF038186">
    <property type="entry name" value="YPDG_rpt"/>
    <property type="match status" value="1"/>
</dbReference>
<dbReference type="PROSITE" id="PS50835">
    <property type="entry name" value="IG_LIKE"/>
    <property type="match status" value="1"/>
</dbReference>
<dbReference type="Pfam" id="PF18957">
    <property type="entry name" value="RibLong"/>
    <property type="match status" value="1"/>
</dbReference>
<comment type="caution">
    <text evidence="2">The sequence shown here is derived from an EMBL/GenBank/DDBJ whole genome shotgun (WGS) entry which is preliminary data.</text>
</comment>
<name>K0Z781_9ACTO</name>
<reference evidence="2 3" key="1">
    <citation type="submission" date="2012-07" db="EMBL/GenBank/DDBJ databases">
        <title>The Genome Sequence of Actinomyces neuii subsp. anitratus BVS029A5.</title>
        <authorList>
            <consortium name="The Broad Institute Genome Sequencing Platform"/>
            <person name="Earl A."/>
            <person name="Ward D."/>
            <person name="Feldgarden M."/>
            <person name="Gevers D."/>
            <person name="Saerens B."/>
            <person name="Vaneechoutte M."/>
            <person name="Walker B."/>
            <person name="Young S.K."/>
            <person name="Zeng Q."/>
            <person name="Gargeya S."/>
            <person name="Fitzgerald M."/>
            <person name="Haas B."/>
            <person name="Abouelleil A."/>
            <person name="Alvarado L."/>
            <person name="Arachchi H.M."/>
            <person name="Berlin A."/>
            <person name="Chapman S.B."/>
            <person name="Goldberg J."/>
            <person name="Griggs A."/>
            <person name="Gujja S."/>
            <person name="Hansen M."/>
            <person name="Howarth C."/>
            <person name="Imamovic A."/>
            <person name="Larimer J."/>
            <person name="McCowen C."/>
            <person name="Montmayeur A."/>
            <person name="Murphy C."/>
            <person name="Neiman D."/>
            <person name="Pearson M."/>
            <person name="Priest M."/>
            <person name="Roberts A."/>
            <person name="Saif S."/>
            <person name="Shea T."/>
            <person name="Sisk P."/>
            <person name="Sykes S."/>
            <person name="Wortman J."/>
            <person name="Nusbaum C."/>
            <person name="Birren B."/>
        </authorList>
    </citation>
    <scope>NUCLEOTIDE SEQUENCE [LARGE SCALE GENOMIC DNA]</scope>
    <source>
        <strain evidence="2 3">BVS029A5</strain>
    </source>
</reference>